<dbReference type="PANTHER" id="PTHR22945">
    <property type="entry name" value="SERPENTINE RECEPTOR, CLASS D DELTA"/>
    <property type="match status" value="1"/>
</dbReference>
<comment type="caution">
    <text evidence="7">The sequence shown here is derived from an EMBL/GenBank/DDBJ whole genome shotgun (WGS) entry which is preliminary data.</text>
</comment>
<dbReference type="PANTHER" id="PTHR22945:SF40">
    <property type="entry name" value="SERPENTINE RECEPTOR, CLASS D (DELTA)-RELATED"/>
    <property type="match status" value="1"/>
</dbReference>
<accession>A0AA36FTD3</accession>
<feature type="non-terminal residue" evidence="7">
    <location>
        <position position="361"/>
    </location>
</feature>
<organism evidence="7 8">
    <name type="scientific">Mesorhabditis spiculigera</name>
    <dbReference type="NCBI Taxonomy" id="96644"/>
    <lineage>
        <taxon>Eukaryota</taxon>
        <taxon>Metazoa</taxon>
        <taxon>Ecdysozoa</taxon>
        <taxon>Nematoda</taxon>
        <taxon>Chromadorea</taxon>
        <taxon>Rhabditida</taxon>
        <taxon>Rhabditina</taxon>
        <taxon>Rhabditomorpha</taxon>
        <taxon>Rhabditoidea</taxon>
        <taxon>Rhabditidae</taxon>
        <taxon>Mesorhabditinae</taxon>
        <taxon>Mesorhabditis</taxon>
    </lineage>
</organism>
<name>A0AA36FTD3_9BILA</name>
<reference evidence="7" key="1">
    <citation type="submission" date="2023-06" db="EMBL/GenBank/DDBJ databases">
        <authorList>
            <person name="Delattre M."/>
        </authorList>
    </citation>
    <scope>NUCLEOTIDE SEQUENCE</scope>
    <source>
        <strain evidence="7">AF72</strain>
    </source>
</reference>
<feature type="transmembrane region" description="Helical" evidence="6">
    <location>
        <begin position="80"/>
        <end position="99"/>
    </location>
</feature>
<evidence type="ECO:0000256" key="1">
    <source>
        <dbReference type="ARBA" id="ARBA00004141"/>
    </source>
</evidence>
<evidence type="ECO:0000256" key="4">
    <source>
        <dbReference type="ARBA" id="ARBA00022989"/>
    </source>
</evidence>
<protein>
    <recommendedName>
        <fullName evidence="9">G protein-coupled receptor</fullName>
    </recommendedName>
</protein>
<dbReference type="AlphaFoldDB" id="A0AA36FTD3"/>
<sequence length="361" mass="41576">MITFASSTSDSKVTRDILYSRRNISLYPDDPKIAAIIGYESIFQKTAILLIAWILFPVFPGYCLSIYYRTQILKILNENALTIQAILPIAMMSQCSMFFWRQFQLPYGEKAPYFEEAPFLLLAMVSACNPVITMYYVLPYRRRVVEMIGFWRRSSAKVQLYDITFAASTSTTEATRELLVSGRNISLFPDDPNIAAMLGYESIFQGTTMVLIVWILFPVFPGYCLSIYSRTKIMHILNDNTSAMSNSTKRAQHDLIKALTIQAVLPVVMMSQCSVYFWRQFQLPFGDKAPYFEEAPFLLLAMVSAFSPAITIYYLLPYRKRVVEIVIFWKKFARTRIYDHSTHSTTKEKHSNGTIHINSMF</sequence>
<dbReference type="GO" id="GO:0016020">
    <property type="term" value="C:membrane"/>
    <property type="evidence" value="ECO:0007669"/>
    <property type="project" value="UniProtKB-SubCell"/>
</dbReference>
<feature type="transmembrane region" description="Helical" evidence="6">
    <location>
        <begin position="47"/>
        <end position="68"/>
    </location>
</feature>
<dbReference type="InterPro" id="IPR050920">
    <property type="entry name" value="Nematode_rcpt-like_delta"/>
</dbReference>
<comment type="subcellular location">
    <subcellularLocation>
        <location evidence="1">Membrane</location>
        <topology evidence="1">Multi-pass membrane protein</topology>
    </subcellularLocation>
</comment>
<evidence type="ECO:0000256" key="3">
    <source>
        <dbReference type="ARBA" id="ARBA00022692"/>
    </source>
</evidence>
<gene>
    <name evidence="7" type="ORF">MSPICULIGERA_LOCUS3043</name>
</gene>
<evidence type="ECO:0000256" key="2">
    <source>
        <dbReference type="ARBA" id="ARBA00009166"/>
    </source>
</evidence>
<feature type="transmembrane region" description="Helical" evidence="6">
    <location>
        <begin position="119"/>
        <end position="138"/>
    </location>
</feature>
<evidence type="ECO:0000256" key="5">
    <source>
        <dbReference type="ARBA" id="ARBA00023136"/>
    </source>
</evidence>
<keyword evidence="4 6" id="KW-1133">Transmembrane helix</keyword>
<dbReference type="EMBL" id="CATQJA010000862">
    <property type="protein sequence ID" value="CAJ0564364.1"/>
    <property type="molecule type" value="Genomic_DNA"/>
</dbReference>
<evidence type="ECO:0000313" key="7">
    <source>
        <dbReference type="EMBL" id="CAJ0564364.1"/>
    </source>
</evidence>
<comment type="similarity">
    <text evidence="2">Belongs to the nematode receptor-like protein srd family.</text>
</comment>
<evidence type="ECO:0000256" key="6">
    <source>
        <dbReference type="SAM" id="Phobius"/>
    </source>
</evidence>
<dbReference type="Proteomes" id="UP001177023">
    <property type="component" value="Unassembled WGS sequence"/>
</dbReference>
<feature type="transmembrane region" description="Helical" evidence="6">
    <location>
        <begin position="297"/>
        <end position="316"/>
    </location>
</feature>
<evidence type="ECO:0000313" key="8">
    <source>
        <dbReference type="Proteomes" id="UP001177023"/>
    </source>
</evidence>
<keyword evidence="8" id="KW-1185">Reference proteome</keyword>
<dbReference type="InterPro" id="IPR019421">
    <property type="entry name" value="7TM_GPCR_serpentine_rcpt_Srd"/>
</dbReference>
<evidence type="ECO:0008006" key="9">
    <source>
        <dbReference type="Google" id="ProtNLM"/>
    </source>
</evidence>
<keyword evidence="5 6" id="KW-0472">Membrane</keyword>
<proteinExistence type="inferred from homology"/>
<dbReference type="Pfam" id="PF10317">
    <property type="entry name" value="7TM_GPCR_Srd"/>
    <property type="match status" value="2"/>
</dbReference>
<keyword evidence="3 6" id="KW-0812">Transmembrane</keyword>